<evidence type="ECO:0000256" key="2">
    <source>
        <dbReference type="ARBA" id="ARBA00022679"/>
    </source>
</evidence>
<keyword evidence="7" id="KW-1185">Reference proteome</keyword>
<dbReference type="Pfam" id="PF01019">
    <property type="entry name" value="G_glu_transpept"/>
    <property type="match status" value="1"/>
</dbReference>
<organism evidence="6 7">
    <name type="scientific">Puniceicoccus vermicola</name>
    <dbReference type="NCBI Taxonomy" id="388746"/>
    <lineage>
        <taxon>Bacteria</taxon>
        <taxon>Pseudomonadati</taxon>
        <taxon>Verrucomicrobiota</taxon>
        <taxon>Opitutia</taxon>
        <taxon>Puniceicoccales</taxon>
        <taxon>Puniceicoccaceae</taxon>
        <taxon>Puniceicoccus</taxon>
    </lineage>
</organism>
<accession>A0A7X1AWD7</accession>
<dbReference type="InterPro" id="IPR051792">
    <property type="entry name" value="GGT_bact"/>
</dbReference>
<feature type="signal peptide" evidence="5">
    <location>
        <begin position="1"/>
        <end position="23"/>
    </location>
</feature>
<protein>
    <submittedName>
        <fullName evidence="6">Gamma-glutamyltransferase family protein</fullName>
    </submittedName>
</protein>
<keyword evidence="5" id="KW-0732">Signal</keyword>
<evidence type="ECO:0000313" key="6">
    <source>
        <dbReference type="EMBL" id="MBC2600298.1"/>
    </source>
</evidence>
<dbReference type="InterPro" id="IPR029055">
    <property type="entry name" value="Ntn_hydrolases_N"/>
</dbReference>
<feature type="chain" id="PRO_5031512750" evidence="5">
    <location>
        <begin position="24"/>
        <end position="554"/>
    </location>
</feature>
<evidence type="ECO:0000256" key="3">
    <source>
        <dbReference type="ARBA" id="ARBA00022801"/>
    </source>
</evidence>
<comment type="similarity">
    <text evidence="1">Belongs to the gamma-glutamyltransferase family.</text>
</comment>
<dbReference type="GO" id="GO:0016740">
    <property type="term" value="F:transferase activity"/>
    <property type="evidence" value="ECO:0007669"/>
    <property type="project" value="UniProtKB-KW"/>
</dbReference>
<dbReference type="EMBL" id="JACHVA010000009">
    <property type="protein sequence ID" value="MBC2600298.1"/>
    <property type="molecule type" value="Genomic_DNA"/>
</dbReference>
<dbReference type="Proteomes" id="UP000525652">
    <property type="component" value="Unassembled WGS sequence"/>
</dbReference>
<keyword evidence="2 6" id="KW-0808">Transferase</keyword>
<name>A0A7X1AWD7_9BACT</name>
<dbReference type="InterPro" id="IPR043137">
    <property type="entry name" value="GGT_ssub_C"/>
</dbReference>
<dbReference type="PANTHER" id="PTHR43199">
    <property type="entry name" value="GLUTATHIONE HYDROLASE"/>
    <property type="match status" value="1"/>
</dbReference>
<evidence type="ECO:0000256" key="5">
    <source>
        <dbReference type="SAM" id="SignalP"/>
    </source>
</evidence>
<keyword evidence="3" id="KW-0378">Hydrolase</keyword>
<dbReference type="InterPro" id="IPR043138">
    <property type="entry name" value="GGT_lsub"/>
</dbReference>
<keyword evidence="4" id="KW-0865">Zymogen</keyword>
<sequence length="554" mass="60759">MRFSFFFVLSSFFAAGVFGSSTAVVVSGSQESSQIGIQILETGGSAADAVVAVSLALGVSEPFGSGPGGKLAMLYFDKASGETVFINGMGQSPLDFPVEEYQDASYQERSRSFLAVCTPGLIPGLWELHQRFGRKPWAEDVLPSARLAERGFELDEHSAAIFRRNISRLRENPQVRQLYTVDGRPPVLGSFLPNPVLAATMERLAINGIDEFRTGATARMLVRGIQEGGGWISLEDLAEYQAYVEEPLSISWNGYDVLTSPSPTAGGATILMALKGLEGNTRELNQGAVERLDLMGRTLRATFPRVYRSFGDDESFADQRVDAFSSKNLRNLKKEASVPLLKSVSMNHFSPEQEEEGGLRCTTHFVIVDQEGNVASVTQSLSSRFGAGLIAPGTGFLLNNSMKNFAIHYSKSPNYIGEGKRPRSTIAPTIIFEDDQPRLALGAPGGQRIPTAIVQVISAVLQQDESLEDAVNAPRYHLRRPRKRSEPDQYVEVEPEMGEDWRDEMTALGWDVHFVSRDEYYFGGVNGIFFDSETQMSTGVADPRRSNYVSVGSR</sequence>
<evidence type="ECO:0000256" key="4">
    <source>
        <dbReference type="ARBA" id="ARBA00023145"/>
    </source>
</evidence>
<proteinExistence type="inferred from homology"/>
<dbReference type="PRINTS" id="PR01210">
    <property type="entry name" value="GGTRANSPTASE"/>
</dbReference>
<reference evidence="6 7" key="1">
    <citation type="submission" date="2020-07" db="EMBL/GenBank/DDBJ databases">
        <authorList>
            <person name="Feng X."/>
        </authorList>
    </citation>
    <scope>NUCLEOTIDE SEQUENCE [LARGE SCALE GENOMIC DNA]</scope>
    <source>
        <strain evidence="6 7">JCM14086</strain>
    </source>
</reference>
<dbReference type="Gene3D" id="3.60.20.40">
    <property type="match status" value="1"/>
</dbReference>
<dbReference type="SUPFAM" id="SSF56235">
    <property type="entry name" value="N-terminal nucleophile aminohydrolases (Ntn hydrolases)"/>
    <property type="match status" value="1"/>
</dbReference>
<gene>
    <name evidence="6" type="ORF">H5P30_00725</name>
</gene>
<dbReference type="GO" id="GO:0016787">
    <property type="term" value="F:hydrolase activity"/>
    <property type="evidence" value="ECO:0007669"/>
    <property type="project" value="UniProtKB-KW"/>
</dbReference>
<dbReference type="PANTHER" id="PTHR43199:SF1">
    <property type="entry name" value="GLUTATHIONE HYDROLASE PROENZYME"/>
    <property type="match status" value="1"/>
</dbReference>
<dbReference type="RefSeq" id="WP_185691052.1">
    <property type="nucleotide sequence ID" value="NZ_JACHVA010000009.1"/>
</dbReference>
<evidence type="ECO:0000256" key="1">
    <source>
        <dbReference type="ARBA" id="ARBA00009381"/>
    </source>
</evidence>
<dbReference type="AlphaFoldDB" id="A0A7X1AWD7"/>
<comment type="caution">
    <text evidence="6">The sequence shown here is derived from an EMBL/GenBank/DDBJ whole genome shotgun (WGS) entry which is preliminary data.</text>
</comment>
<evidence type="ECO:0000313" key="7">
    <source>
        <dbReference type="Proteomes" id="UP000525652"/>
    </source>
</evidence>
<dbReference type="Gene3D" id="1.10.246.130">
    <property type="match status" value="1"/>
</dbReference>